<dbReference type="AlphaFoldDB" id="A0A0K2ZKY7"/>
<sequence length="224" mass="23596">MGAVARAPRLLGAPSRDAGDPAQGRRTRWDDAAERAARRSTRPEREAGAATGLPHLRGGNLARGAQCAGHAIPAAHAADDVDGRQAQPPQRGARRGRQQEQTSIHRFHQTALGVSAESIGIAEYLRCKPARDLNKSCVNSRQARYGAVAVRSAAKLRRSDASGLGIAASARARWRESLRVAPSWALPGAGSARGRGQCSGTLSLDDAAAGELKLTLPPKRLAEL</sequence>
<name>A0A0K2ZKY7_9XANT</name>
<evidence type="ECO:0000313" key="2">
    <source>
        <dbReference type="EMBL" id="CTP84914.1"/>
    </source>
</evidence>
<feature type="region of interest" description="Disordered" evidence="1">
    <location>
        <begin position="75"/>
        <end position="109"/>
    </location>
</feature>
<gene>
    <name evidence="2" type="ORF">XTPLMG730_0947</name>
</gene>
<organism evidence="2 3">
    <name type="scientific">Xanthomonas graminis pv. phlei</name>
    <dbReference type="NCBI Taxonomy" id="487906"/>
    <lineage>
        <taxon>Bacteria</taxon>
        <taxon>Pseudomonadati</taxon>
        <taxon>Pseudomonadota</taxon>
        <taxon>Gammaproteobacteria</taxon>
        <taxon>Lysobacterales</taxon>
        <taxon>Lysobacteraceae</taxon>
        <taxon>Xanthomonas</taxon>
        <taxon>Xanthomonas translucens group</taxon>
        <taxon>Xanthomonas graminis</taxon>
    </lineage>
</organism>
<dbReference type="Proteomes" id="UP000045978">
    <property type="component" value="Unassembled WGS sequence"/>
</dbReference>
<evidence type="ECO:0000313" key="3">
    <source>
        <dbReference type="Proteomes" id="UP000045978"/>
    </source>
</evidence>
<feature type="compositionally biased region" description="Basic and acidic residues" evidence="1">
    <location>
        <begin position="27"/>
        <end position="47"/>
    </location>
</feature>
<reference evidence="2 3" key="1">
    <citation type="submission" date="2015-07" db="EMBL/GenBank/DDBJ databases">
        <authorList>
            <person name="Noorani M."/>
        </authorList>
    </citation>
    <scope>NUCLEOTIDE SEQUENCE [LARGE SCALE GENOMIC DNA]</scope>
    <source>
        <strain evidence="2">LMG730</strain>
    </source>
</reference>
<feature type="region of interest" description="Disordered" evidence="1">
    <location>
        <begin position="1"/>
        <end position="58"/>
    </location>
</feature>
<evidence type="ECO:0000256" key="1">
    <source>
        <dbReference type="SAM" id="MobiDB-lite"/>
    </source>
</evidence>
<protein>
    <submittedName>
        <fullName evidence="2">Uncharacterized protein</fullName>
    </submittedName>
</protein>
<proteinExistence type="predicted"/>
<accession>A0A0K2ZKY7</accession>
<dbReference type="EMBL" id="CXOJ01000014">
    <property type="protein sequence ID" value="CTP84914.1"/>
    <property type="molecule type" value="Genomic_DNA"/>
</dbReference>